<reference evidence="14 15" key="1">
    <citation type="submission" date="2016-10" db="EMBL/GenBank/DDBJ databases">
        <authorList>
            <person name="de Groot N.N."/>
        </authorList>
    </citation>
    <scope>NUCLEOTIDE SEQUENCE [LARGE SCALE GENOMIC DNA]</scope>
    <source>
        <strain evidence="14 15">DSM 22900</strain>
    </source>
</reference>
<comment type="catalytic activity">
    <reaction evidence="1">
        <text>ATP + protein L-histidine = ADP + protein N-phospho-L-histidine.</text>
        <dbReference type="EC" id="2.7.13.3"/>
    </reaction>
</comment>
<dbReference type="InterPro" id="IPR003660">
    <property type="entry name" value="HAMP_dom"/>
</dbReference>
<dbReference type="Pfam" id="PF05227">
    <property type="entry name" value="CHASE3"/>
    <property type="match status" value="1"/>
</dbReference>
<dbReference type="PANTHER" id="PTHR45339">
    <property type="entry name" value="HYBRID SIGNAL TRANSDUCTION HISTIDINE KINASE J"/>
    <property type="match status" value="1"/>
</dbReference>
<evidence type="ECO:0000256" key="7">
    <source>
        <dbReference type="ARBA" id="ARBA00023012"/>
    </source>
</evidence>
<feature type="transmembrane region" description="Helical" evidence="10">
    <location>
        <begin position="178"/>
        <end position="199"/>
    </location>
</feature>
<evidence type="ECO:0000256" key="2">
    <source>
        <dbReference type="ARBA" id="ARBA00004370"/>
    </source>
</evidence>
<keyword evidence="6 14" id="KW-0418">Kinase</keyword>
<evidence type="ECO:0000256" key="3">
    <source>
        <dbReference type="ARBA" id="ARBA00012438"/>
    </source>
</evidence>
<dbReference type="AlphaFoldDB" id="A0A1I1IM20"/>
<keyword evidence="10" id="KW-0472">Membrane</keyword>
<dbReference type="PRINTS" id="PR00344">
    <property type="entry name" value="BCTRLSENSOR"/>
</dbReference>
<organism evidence="14 15">
    <name type="scientific">Parapedobacter composti</name>
    <dbReference type="NCBI Taxonomy" id="623281"/>
    <lineage>
        <taxon>Bacteria</taxon>
        <taxon>Pseudomonadati</taxon>
        <taxon>Bacteroidota</taxon>
        <taxon>Sphingobacteriia</taxon>
        <taxon>Sphingobacteriales</taxon>
        <taxon>Sphingobacteriaceae</taxon>
        <taxon>Parapedobacter</taxon>
    </lineage>
</organism>
<feature type="domain" description="Response regulatory" evidence="12">
    <location>
        <begin position="794"/>
        <end position="907"/>
    </location>
</feature>
<dbReference type="InterPro" id="IPR007891">
    <property type="entry name" value="CHASE3"/>
</dbReference>
<dbReference type="SMART" id="SM00304">
    <property type="entry name" value="HAMP"/>
    <property type="match status" value="1"/>
</dbReference>
<dbReference type="SMART" id="SM00388">
    <property type="entry name" value="HisKA"/>
    <property type="match status" value="1"/>
</dbReference>
<dbReference type="InterPro" id="IPR003594">
    <property type="entry name" value="HATPase_dom"/>
</dbReference>
<feature type="transmembrane region" description="Helical" evidence="10">
    <location>
        <begin position="12"/>
        <end position="31"/>
    </location>
</feature>
<evidence type="ECO:0000259" key="11">
    <source>
        <dbReference type="PROSITE" id="PS50109"/>
    </source>
</evidence>
<keyword evidence="10" id="KW-1133">Transmembrane helix</keyword>
<dbReference type="PROSITE" id="PS50885">
    <property type="entry name" value="HAMP"/>
    <property type="match status" value="1"/>
</dbReference>
<dbReference type="SUPFAM" id="SSF158472">
    <property type="entry name" value="HAMP domain-like"/>
    <property type="match status" value="1"/>
</dbReference>
<feature type="domain" description="Response regulatory" evidence="12">
    <location>
        <begin position="1062"/>
        <end position="1179"/>
    </location>
</feature>
<dbReference type="SMART" id="SM00387">
    <property type="entry name" value="HATPase_c"/>
    <property type="match status" value="1"/>
</dbReference>
<feature type="modified residue" description="4-aspartylphosphate" evidence="8">
    <location>
        <position position="843"/>
    </location>
</feature>
<dbReference type="EMBL" id="FOLL01000009">
    <property type="protein sequence ID" value="SFC34290.1"/>
    <property type="molecule type" value="Genomic_DNA"/>
</dbReference>
<dbReference type="GO" id="GO:0000155">
    <property type="term" value="F:phosphorelay sensor kinase activity"/>
    <property type="evidence" value="ECO:0007669"/>
    <property type="project" value="InterPro"/>
</dbReference>
<evidence type="ECO:0000256" key="1">
    <source>
        <dbReference type="ARBA" id="ARBA00000085"/>
    </source>
</evidence>
<feature type="domain" description="Histidine kinase" evidence="11">
    <location>
        <begin position="525"/>
        <end position="747"/>
    </location>
</feature>
<dbReference type="PROSITE" id="PS50109">
    <property type="entry name" value="HIS_KIN"/>
    <property type="match status" value="1"/>
</dbReference>
<protein>
    <recommendedName>
        <fullName evidence="3">histidine kinase</fullName>
        <ecNumber evidence="3">2.7.13.3</ecNumber>
    </recommendedName>
</protein>
<proteinExistence type="predicted"/>
<feature type="domain" description="HAMP" evidence="13">
    <location>
        <begin position="220"/>
        <end position="272"/>
    </location>
</feature>
<dbReference type="InterPro" id="IPR036097">
    <property type="entry name" value="HisK_dim/P_sf"/>
</dbReference>
<dbReference type="GO" id="GO:0016020">
    <property type="term" value="C:membrane"/>
    <property type="evidence" value="ECO:0007669"/>
    <property type="project" value="UniProtKB-SubCell"/>
</dbReference>
<evidence type="ECO:0000256" key="4">
    <source>
        <dbReference type="ARBA" id="ARBA00022553"/>
    </source>
</evidence>
<dbReference type="Gene3D" id="6.10.340.10">
    <property type="match status" value="1"/>
</dbReference>
<evidence type="ECO:0000256" key="6">
    <source>
        <dbReference type="ARBA" id="ARBA00022777"/>
    </source>
</evidence>
<keyword evidence="7" id="KW-0902">Two-component regulatory system</keyword>
<dbReference type="Pfam" id="PF00512">
    <property type="entry name" value="HisKA"/>
    <property type="match status" value="1"/>
</dbReference>
<dbReference type="SMART" id="SM00065">
    <property type="entry name" value="GAF"/>
    <property type="match status" value="1"/>
</dbReference>
<evidence type="ECO:0000256" key="10">
    <source>
        <dbReference type="SAM" id="Phobius"/>
    </source>
</evidence>
<dbReference type="CDD" id="cd16922">
    <property type="entry name" value="HATPase_EvgS-ArcB-TorS-like"/>
    <property type="match status" value="1"/>
</dbReference>
<dbReference type="Proteomes" id="UP000199577">
    <property type="component" value="Unassembled WGS sequence"/>
</dbReference>
<dbReference type="CDD" id="cd00156">
    <property type="entry name" value="REC"/>
    <property type="match status" value="1"/>
</dbReference>
<dbReference type="CDD" id="cd17546">
    <property type="entry name" value="REC_hyHK_CKI1_RcsC-like"/>
    <property type="match status" value="1"/>
</dbReference>
<dbReference type="EC" id="2.7.13.3" evidence="3"/>
<dbReference type="PROSITE" id="PS50110">
    <property type="entry name" value="RESPONSE_REGULATORY"/>
    <property type="match status" value="3"/>
</dbReference>
<dbReference type="Gene3D" id="1.10.287.130">
    <property type="match status" value="1"/>
</dbReference>
<evidence type="ECO:0000259" key="13">
    <source>
        <dbReference type="PROSITE" id="PS50885"/>
    </source>
</evidence>
<dbReference type="InterPro" id="IPR011006">
    <property type="entry name" value="CheY-like_superfamily"/>
</dbReference>
<evidence type="ECO:0000256" key="8">
    <source>
        <dbReference type="PROSITE-ProRule" id="PRU00169"/>
    </source>
</evidence>
<dbReference type="InterPro" id="IPR001789">
    <property type="entry name" value="Sig_transdc_resp-reg_receiver"/>
</dbReference>
<dbReference type="CDD" id="cd00082">
    <property type="entry name" value="HisKA"/>
    <property type="match status" value="1"/>
</dbReference>
<dbReference type="Pfam" id="PF02518">
    <property type="entry name" value="HATPase_c"/>
    <property type="match status" value="1"/>
</dbReference>
<dbReference type="CDD" id="cd19410">
    <property type="entry name" value="HK9-like_sensor"/>
    <property type="match status" value="1"/>
</dbReference>
<evidence type="ECO:0000256" key="5">
    <source>
        <dbReference type="ARBA" id="ARBA00022679"/>
    </source>
</evidence>
<dbReference type="Gene3D" id="3.30.565.10">
    <property type="entry name" value="Histidine kinase-like ATPase, C-terminal domain"/>
    <property type="match status" value="1"/>
</dbReference>
<dbReference type="PANTHER" id="PTHR45339:SF1">
    <property type="entry name" value="HYBRID SIGNAL TRANSDUCTION HISTIDINE KINASE J"/>
    <property type="match status" value="1"/>
</dbReference>
<dbReference type="InterPro" id="IPR003018">
    <property type="entry name" value="GAF"/>
</dbReference>
<dbReference type="InterPro" id="IPR004358">
    <property type="entry name" value="Sig_transdc_His_kin-like_C"/>
</dbReference>
<feature type="modified residue" description="4-aspartylphosphate" evidence="8">
    <location>
        <position position="1112"/>
    </location>
</feature>
<dbReference type="InterPro" id="IPR029016">
    <property type="entry name" value="GAF-like_dom_sf"/>
</dbReference>
<dbReference type="OrthoDB" id="9811889at2"/>
<dbReference type="InterPro" id="IPR005467">
    <property type="entry name" value="His_kinase_dom"/>
</dbReference>
<dbReference type="Gene3D" id="3.40.50.2300">
    <property type="match status" value="3"/>
</dbReference>
<feature type="coiled-coil region" evidence="9">
    <location>
        <begin position="432"/>
        <end position="515"/>
    </location>
</feature>
<dbReference type="SUPFAM" id="SSF52172">
    <property type="entry name" value="CheY-like"/>
    <property type="match status" value="3"/>
</dbReference>
<comment type="subcellular location">
    <subcellularLocation>
        <location evidence="2">Membrane</location>
    </subcellularLocation>
</comment>
<dbReference type="InterPro" id="IPR003661">
    <property type="entry name" value="HisK_dim/P_dom"/>
</dbReference>
<evidence type="ECO:0000256" key="9">
    <source>
        <dbReference type="SAM" id="Coils"/>
    </source>
</evidence>
<dbReference type="SUPFAM" id="SSF47384">
    <property type="entry name" value="Homodimeric domain of signal transducing histidine kinase"/>
    <property type="match status" value="1"/>
</dbReference>
<dbReference type="CDD" id="cd06225">
    <property type="entry name" value="HAMP"/>
    <property type="match status" value="1"/>
</dbReference>
<dbReference type="Gene3D" id="3.30.450.40">
    <property type="match status" value="1"/>
</dbReference>
<dbReference type="SUPFAM" id="SSF55874">
    <property type="entry name" value="ATPase domain of HSP90 chaperone/DNA topoisomerase II/histidine kinase"/>
    <property type="match status" value="1"/>
</dbReference>
<dbReference type="RefSeq" id="WP_090973587.1">
    <property type="nucleotide sequence ID" value="NZ_FOLL01000009.1"/>
</dbReference>
<feature type="modified residue" description="4-aspartylphosphate" evidence="8">
    <location>
        <position position="965"/>
    </location>
</feature>
<keyword evidence="10" id="KW-0812">Transmembrane</keyword>
<dbReference type="STRING" id="623281.SAMN05421747_1096"/>
<keyword evidence="5" id="KW-0808">Transferase</keyword>
<dbReference type="Pfam" id="PF00072">
    <property type="entry name" value="Response_reg"/>
    <property type="match status" value="3"/>
</dbReference>
<dbReference type="Pfam" id="PF00672">
    <property type="entry name" value="HAMP"/>
    <property type="match status" value="1"/>
</dbReference>
<name>A0A1I1IM20_9SPHI</name>
<dbReference type="SUPFAM" id="SSF55781">
    <property type="entry name" value="GAF domain-like"/>
    <property type="match status" value="1"/>
</dbReference>
<keyword evidence="9" id="KW-0175">Coiled coil</keyword>
<gene>
    <name evidence="14" type="ORF">SAMN05421747_1096</name>
</gene>
<keyword evidence="4 8" id="KW-0597">Phosphoprotein</keyword>
<sequence>MNIKTNTNLKVGFGLSILLLILSSVIAYICIDRLLSSSVLVRETNEITRTLEQVVSSVQEAETSQRGFLLTSNVLYLQPFTAACDRAHQLLDQVVLKTKDNPVQLKTGQQLKEALSMRVERMNAMIDRKREVGSINEGDMETGRIYMENIRTLSNQMIAEANAQLEARIAIRDRFAKFTPGVIVLTTLLAILISVVFYLRIVKDMAERTALHQALERKDKEVQQRIDVIQGIASQISSGNYTVRVKDDEKDTLGSLAGSLNQMAESLAISFGRLANNEWLQSGVAALNEKMVGEKQVDAICHDIINFLAEYTDSKTGALYLLEGNELELQSGYALQPDKALKIAPGQGIVGQCFIDGKAILLEDISGDAIIVSYATGSIRPKGIIVFPIFHERNCIGVIELAALDPFTDIEQEFLSVAAQNIGTAIYGAQSRRKLQELLEETQTQAEELQAQHNELENLNAELEAHTQKLQASEEELRVQQEELQQSNVELEERNRLIRERNAEIMEKAKQLEQSTRYKSEFMANMSHELRTPLNSILLLSRYLAENSEQNLTEDQKESATVIYNSGNGLLQLIDELLDLSKIEAGKMDVEYTEVSIAEILSSVESTFMPVAQDKKLALIFENTVPSDMVVSTDKMKLEQILKNLISNALKFTAEGHVKLTVKTKSSGKDRLEFVIADTGIGIPADKLGQVFEAFTQADGSTKRKYGGTGLGLSISRQLARLLGGEITVTSELNVGSEFTLTIPVTQPQQAASSELPSYGPAESQQAPISEHVVTVIPPPVADDRDDISPDDNVLLIVEDDTVFARELLQFARKKKYKGIVGVRGDEVMNLALQYKPLAILLDIKLPVKDGWQVMEELKSNTATRHIPVHIISSLEAKKESRKQGAADFFRKPLAIEHMQDMFQKIEAALAKGPKKVLIVEENTKHAQALSYFLESFEVSSSVKHSINESVDSLLNGEADCVILDMGVPDKNAYDLLDTVKQHPGLEDVPIIVFTGKNLSPAEEFRLKQYADSIVVKTAYSYQRLMDEVAIFLHLVEKQREEGVPTESKLQLTVSDVLKGKTVLITDDDVRNIFSLTKTLEKLGMNVISATDGLEALQMLEQHPETNIVLMDMMMPHMDGYESTAKIRQQPKFRNLPIIAVTAKAMLGDREKCITAGASDYISKPVDLDQLVSLLRVWLYDSNS</sequence>
<dbReference type="Pfam" id="PF01590">
    <property type="entry name" value="GAF"/>
    <property type="match status" value="1"/>
</dbReference>
<evidence type="ECO:0000259" key="12">
    <source>
        <dbReference type="PROSITE" id="PS50110"/>
    </source>
</evidence>
<dbReference type="InterPro" id="IPR036890">
    <property type="entry name" value="HATPase_C_sf"/>
</dbReference>
<evidence type="ECO:0000313" key="15">
    <source>
        <dbReference type="Proteomes" id="UP000199577"/>
    </source>
</evidence>
<accession>A0A1I1IM20</accession>
<evidence type="ECO:0000313" key="14">
    <source>
        <dbReference type="EMBL" id="SFC34290.1"/>
    </source>
</evidence>
<feature type="domain" description="Response regulatory" evidence="12">
    <location>
        <begin position="916"/>
        <end position="1032"/>
    </location>
</feature>
<dbReference type="FunFam" id="3.30.565.10:FF:000010">
    <property type="entry name" value="Sensor histidine kinase RcsC"/>
    <property type="match status" value="1"/>
</dbReference>
<keyword evidence="15" id="KW-1185">Reference proteome</keyword>
<dbReference type="SMART" id="SM00448">
    <property type="entry name" value="REC"/>
    <property type="match status" value="3"/>
</dbReference>